<gene>
    <name evidence="1" type="ORF">EV209_1647</name>
</gene>
<name>A0A4Q7PKE7_9FIRM</name>
<proteinExistence type="predicted"/>
<keyword evidence="2" id="KW-1185">Reference proteome</keyword>
<dbReference type="RefSeq" id="WP_165388866.1">
    <property type="nucleotide sequence ID" value="NZ_SGXF01000002.1"/>
</dbReference>
<evidence type="ECO:0000313" key="2">
    <source>
        <dbReference type="Proteomes" id="UP000292927"/>
    </source>
</evidence>
<dbReference type="AlphaFoldDB" id="A0A4Q7PKE7"/>
<organism evidence="1 2">
    <name type="scientific">Cuneatibacter caecimuris</name>
    <dbReference type="NCBI Taxonomy" id="1796618"/>
    <lineage>
        <taxon>Bacteria</taxon>
        <taxon>Bacillati</taxon>
        <taxon>Bacillota</taxon>
        <taxon>Clostridia</taxon>
        <taxon>Lachnospirales</taxon>
        <taxon>Lachnospiraceae</taxon>
        <taxon>Cuneatibacter</taxon>
    </lineage>
</organism>
<dbReference type="EMBL" id="SGXF01000002">
    <property type="protein sequence ID" value="RZT01204.1"/>
    <property type="molecule type" value="Genomic_DNA"/>
</dbReference>
<dbReference type="Proteomes" id="UP000292927">
    <property type="component" value="Unassembled WGS sequence"/>
</dbReference>
<accession>A0A4Q7PKE7</accession>
<sequence>MKIRNILCVDGQEIDMSQLTETEKKKVGRELQKIIMAAAGYKEESKEKTA</sequence>
<comment type="caution">
    <text evidence="1">The sequence shown here is derived from an EMBL/GenBank/DDBJ whole genome shotgun (WGS) entry which is preliminary data.</text>
</comment>
<protein>
    <submittedName>
        <fullName evidence="1">Uncharacterized protein</fullName>
    </submittedName>
</protein>
<evidence type="ECO:0000313" key="1">
    <source>
        <dbReference type="EMBL" id="RZT01204.1"/>
    </source>
</evidence>
<reference evidence="1 2" key="1">
    <citation type="submission" date="2019-02" db="EMBL/GenBank/DDBJ databases">
        <title>Genomic Encyclopedia of Type Strains, Phase IV (KMG-IV): sequencing the most valuable type-strain genomes for metagenomic binning, comparative biology and taxonomic classification.</title>
        <authorList>
            <person name="Goeker M."/>
        </authorList>
    </citation>
    <scope>NUCLEOTIDE SEQUENCE [LARGE SCALE GENOMIC DNA]</scope>
    <source>
        <strain evidence="1 2">DSM 29486</strain>
    </source>
</reference>